<evidence type="ECO:0000313" key="2">
    <source>
        <dbReference type="EMBL" id="KAF8004218.1"/>
    </source>
</evidence>
<organism evidence="2 3">
    <name type="scientific">Metschnikowia pulcherrima</name>
    <dbReference type="NCBI Taxonomy" id="27326"/>
    <lineage>
        <taxon>Eukaryota</taxon>
        <taxon>Fungi</taxon>
        <taxon>Dikarya</taxon>
        <taxon>Ascomycota</taxon>
        <taxon>Saccharomycotina</taxon>
        <taxon>Pichiomycetes</taxon>
        <taxon>Metschnikowiaceae</taxon>
        <taxon>Metschnikowia</taxon>
    </lineage>
</organism>
<protein>
    <submittedName>
        <fullName evidence="2">Uncharacterized protein</fullName>
    </submittedName>
</protein>
<dbReference type="EMBL" id="JACBPP010000002">
    <property type="protein sequence ID" value="KAF8004218.1"/>
    <property type="molecule type" value="Genomic_DNA"/>
</dbReference>
<evidence type="ECO:0000313" key="1">
    <source>
        <dbReference type="EMBL" id="KAF8003128.1"/>
    </source>
</evidence>
<dbReference type="Proteomes" id="UP000649328">
    <property type="component" value="Unassembled WGS sequence"/>
</dbReference>
<reference evidence="2" key="1">
    <citation type="submission" date="2020-10" db="EMBL/GenBank/DDBJ databases">
        <title>The Whole-Genome Sequence of Metschnikowia persimmonesis, a Novel Endophytic Yeast Species Isolated from Medicinal Plant Diospyros kaki Thumb.</title>
        <authorList>
            <person name="Rahmat E."/>
            <person name="Kang Y."/>
        </authorList>
    </citation>
    <scope>NUCLEOTIDE SEQUENCE</scope>
    <source>
        <strain evidence="2">KIOM G15050</strain>
    </source>
</reference>
<gene>
    <name evidence="2" type="ORF">HF325_001666</name>
    <name evidence="1" type="ORF">HF325_002373</name>
</gene>
<dbReference type="EMBL" id="JACBPP010000003">
    <property type="protein sequence ID" value="KAF8003128.1"/>
    <property type="molecule type" value="Genomic_DNA"/>
</dbReference>
<dbReference type="AlphaFoldDB" id="A0A8H7GVI4"/>
<accession>A0A8H7GVI4</accession>
<sequence length="71" mass="8132">MWKDHKKQIIFNSDLNLNEDKNSEETEILGDGPEIWESSNEVIAASLLALLPKDDGQVRPCEKWHIGGWEI</sequence>
<proteinExistence type="predicted"/>
<keyword evidence="3" id="KW-1185">Reference proteome</keyword>
<evidence type="ECO:0000313" key="3">
    <source>
        <dbReference type="Proteomes" id="UP000649328"/>
    </source>
</evidence>
<name>A0A8H7GVI4_9ASCO</name>
<comment type="caution">
    <text evidence="2">The sequence shown here is derived from an EMBL/GenBank/DDBJ whole genome shotgun (WGS) entry which is preliminary data.</text>
</comment>